<dbReference type="AlphaFoldDB" id="A0A6N2ZH09"/>
<sequence>MSQTKTVVAINGDGIGREIVAAARRIVDAAVTKDNITIEWVEKKAGGEAIDAYGEPLPAETIKACETADAVLLGAVGGPQWDDVAPSIRPEKAILGLRKALGLFCNLRPVRIFKALQDYSPLKPELVQNVDFVIVRELTGGIYFGEREEAEGEGPNELAWDKETYHRYEVERIMDVAIETAAKRRGKITSVDKANVLASSRLWRKIAQEKAAANPEIDMDYLYVDNTAMQLVVNPGQFDVIVTTNLFGDILSDEGAVVSGSLGLLPSASIGTGTALYEPIHGSAPDIAGRGIANPLGTILSAAMMCRYSLNAPKAADAIEAAVEKALEAGYRTGDIYKDGMQRVDTNGMTAAVLQYI</sequence>
<gene>
    <name evidence="14 17" type="primary">leuB</name>
    <name evidence="17" type="ORF">VRLFYP33_00490</name>
</gene>
<evidence type="ECO:0000256" key="12">
    <source>
        <dbReference type="ARBA" id="ARBA00023211"/>
    </source>
</evidence>
<evidence type="ECO:0000256" key="11">
    <source>
        <dbReference type="ARBA" id="ARBA00023027"/>
    </source>
</evidence>
<dbReference type="UniPathway" id="UPA00048">
    <property type="reaction ID" value="UER00072"/>
</dbReference>
<evidence type="ECO:0000259" key="16">
    <source>
        <dbReference type="SMART" id="SM01329"/>
    </source>
</evidence>
<keyword evidence="8 14" id="KW-0479">Metal-binding</keyword>
<proteinExistence type="inferred from homology"/>
<feature type="domain" description="Isopropylmalate dehydrogenase-like" evidence="16">
    <location>
        <begin position="6"/>
        <end position="353"/>
    </location>
</feature>
<dbReference type="PANTHER" id="PTHR42979">
    <property type="entry name" value="3-ISOPROPYLMALATE DEHYDROGENASE"/>
    <property type="match status" value="1"/>
</dbReference>
<evidence type="ECO:0000256" key="14">
    <source>
        <dbReference type="HAMAP-Rule" id="MF_01033"/>
    </source>
</evidence>
<keyword evidence="14" id="KW-0963">Cytoplasm</keyword>
<feature type="binding site" evidence="14">
    <location>
        <begin position="282"/>
        <end position="294"/>
    </location>
    <ligand>
        <name>NAD(+)</name>
        <dbReference type="ChEBI" id="CHEBI:57540"/>
    </ligand>
</feature>
<evidence type="ECO:0000256" key="9">
    <source>
        <dbReference type="ARBA" id="ARBA00022842"/>
    </source>
</evidence>
<dbReference type="GO" id="GO:0009098">
    <property type="term" value="P:L-leucine biosynthetic process"/>
    <property type="evidence" value="ECO:0007669"/>
    <property type="project" value="UniProtKB-UniRule"/>
</dbReference>
<dbReference type="Pfam" id="PF00180">
    <property type="entry name" value="Iso_dh"/>
    <property type="match status" value="1"/>
</dbReference>
<comment type="subcellular location">
    <subcellularLocation>
        <location evidence="14">Cytoplasm</location>
    </subcellularLocation>
</comment>
<dbReference type="GO" id="GO:0051287">
    <property type="term" value="F:NAD binding"/>
    <property type="evidence" value="ECO:0007669"/>
    <property type="project" value="InterPro"/>
</dbReference>
<evidence type="ECO:0000256" key="2">
    <source>
        <dbReference type="ARBA" id="ARBA00001936"/>
    </source>
</evidence>
<dbReference type="NCBIfam" id="TIGR00169">
    <property type="entry name" value="leuB"/>
    <property type="match status" value="1"/>
</dbReference>
<dbReference type="PROSITE" id="PS00470">
    <property type="entry name" value="IDH_IMDH"/>
    <property type="match status" value="1"/>
</dbReference>
<keyword evidence="6 14" id="KW-0432">Leucine biosynthesis</keyword>
<keyword evidence="7 14" id="KW-0028">Amino-acid biosynthesis</keyword>
<dbReference type="InterPro" id="IPR019818">
    <property type="entry name" value="IsoCit/isopropylmalate_DH_CS"/>
</dbReference>
<dbReference type="EC" id="1.1.1.85" evidence="14"/>
<dbReference type="FunFam" id="3.40.718.10:FF:000006">
    <property type="entry name" value="3-isopropylmalate dehydrogenase"/>
    <property type="match status" value="1"/>
</dbReference>
<dbReference type="EMBL" id="CACRUX010000013">
    <property type="protein sequence ID" value="VYT77080.1"/>
    <property type="molecule type" value="Genomic_DNA"/>
</dbReference>
<evidence type="ECO:0000256" key="10">
    <source>
        <dbReference type="ARBA" id="ARBA00023002"/>
    </source>
</evidence>
<evidence type="ECO:0000256" key="5">
    <source>
        <dbReference type="ARBA" id="ARBA00011738"/>
    </source>
</evidence>
<name>A0A6N2ZH09_9FIRM</name>
<evidence type="ECO:0000256" key="8">
    <source>
        <dbReference type="ARBA" id="ARBA00022723"/>
    </source>
</evidence>
<dbReference type="GO" id="GO:0000287">
    <property type="term" value="F:magnesium ion binding"/>
    <property type="evidence" value="ECO:0007669"/>
    <property type="project" value="InterPro"/>
</dbReference>
<comment type="cofactor">
    <cofactor evidence="2">
        <name>Mn(2+)</name>
        <dbReference type="ChEBI" id="CHEBI:29035"/>
    </cofactor>
</comment>
<feature type="binding site" evidence="14">
    <location>
        <position position="253"/>
    </location>
    <ligand>
        <name>Mg(2+)</name>
        <dbReference type="ChEBI" id="CHEBI:18420"/>
    </ligand>
</feature>
<evidence type="ECO:0000256" key="1">
    <source>
        <dbReference type="ARBA" id="ARBA00000624"/>
    </source>
</evidence>
<comment type="subunit">
    <text evidence="5 14 15">Homodimer.</text>
</comment>
<dbReference type="GO" id="GO:0005829">
    <property type="term" value="C:cytosol"/>
    <property type="evidence" value="ECO:0007669"/>
    <property type="project" value="TreeGrafter"/>
</dbReference>
<keyword evidence="12 14" id="KW-0464">Manganese</keyword>
<evidence type="ECO:0000256" key="7">
    <source>
        <dbReference type="ARBA" id="ARBA00022605"/>
    </source>
</evidence>
<evidence type="ECO:0000256" key="15">
    <source>
        <dbReference type="RuleBase" id="RU004445"/>
    </source>
</evidence>
<dbReference type="Gene3D" id="3.40.718.10">
    <property type="entry name" value="Isopropylmalate Dehydrogenase"/>
    <property type="match status" value="1"/>
</dbReference>
<dbReference type="SUPFAM" id="SSF53659">
    <property type="entry name" value="Isocitrate/Isopropylmalate dehydrogenase-like"/>
    <property type="match status" value="1"/>
</dbReference>
<accession>A0A6N2ZH09</accession>
<organism evidence="17">
    <name type="scientific">Veillonella ratti</name>
    <dbReference type="NCBI Taxonomy" id="103892"/>
    <lineage>
        <taxon>Bacteria</taxon>
        <taxon>Bacillati</taxon>
        <taxon>Bacillota</taxon>
        <taxon>Negativicutes</taxon>
        <taxon>Veillonellales</taxon>
        <taxon>Veillonellaceae</taxon>
        <taxon>Veillonella</taxon>
    </lineage>
</organism>
<evidence type="ECO:0000256" key="13">
    <source>
        <dbReference type="ARBA" id="ARBA00023304"/>
    </source>
</evidence>
<keyword evidence="10 14" id="KW-0560">Oxidoreductase</keyword>
<comment type="cofactor">
    <cofactor evidence="14 15">
        <name>Mg(2+)</name>
        <dbReference type="ChEBI" id="CHEBI:18420"/>
    </cofactor>
    <cofactor evidence="14 15">
        <name>Mn(2+)</name>
        <dbReference type="ChEBI" id="CHEBI:29035"/>
    </cofactor>
    <text evidence="14 15">Binds 1 Mg(2+) or Mn(2+) ion per subunit.</text>
</comment>
<dbReference type="InterPro" id="IPR024084">
    <property type="entry name" value="IsoPropMal-DH-like_dom"/>
</dbReference>
<comment type="pathway">
    <text evidence="3 14 15">Amino-acid biosynthesis; L-leucine biosynthesis; L-leucine from 3-methyl-2-oxobutanoate: step 3/4.</text>
</comment>
<dbReference type="InterPro" id="IPR004429">
    <property type="entry name" value="Isopropylmalate_DH"/>
</dbReference>
<keyword evidence="13 14" id="KW-0100">Branched-chain amino acid biosynthesis</keyword>
<dbReference type="GO" id="GO:0003862">
    <property type="term" value="F:3-isopropylmalate dehydrogenase activity"/>
    <property type="evidence" value="ECO:0007669"/>
    <property type="project" value="UniProtKB-UniRule"/>
</dbReference>
<dbReference type="HAMAP" id="MF_01033">
    <property type="entry name" value="LeuB_type1"/>
    <property type="match status" value="1"/>
</dbReference>
<feature type="binding site" evidence="14">
    <location>
        <position position="225"/>
    </location>
    <ligand>
        <name>Mg(2+)</name>
        <dbReference type="ChEBI" id="CHEBI:18420"/>
    </ligand>
</feature>
<feature type="binding site" evidence="14">
    <location>
        <position position="108"/>
    </location>
    <ligand>
        <name>substrate</name>
    </ligand>
</feature>
<evidence type="ECO:0000256" key="4">
    <source>
        <dbReference type="ARBA" id="ARBA00008319"/>
    </source>
</evidence>
<evidence type="ECO:0000256" key="3">
    <source>
        <dbReference type="ARBA" id="ARBA00004762"/>
    </source>
</evidence>
<comment type="function">
    <text evidence="14 15">Catalyzes the oxidation of 3-carboxy-2-hydroxy-4-methylpentanoate (3-isopropylmalate) to 3-carboxy-4-methyl-2-oxopentanoate. The product decarboxylates to 4-methyl-2 oxopentanoate.</text>
</comment>
<feature type="binding site" evidence="14">
    <location>
        <begin position="78"/>
        <end position="91"/>
    </location>
    <ligand>
        <name>NAD(+)</name>
        <dbReference type="ChEBI" id="CHEBI:57540"/>
    </ligand>
</feature>
<dbReference type="SMART" id="SM01329">
    <property type="entry name" value="Iso_dh"/>
    <property type="match status" value="1"/>
</dbReference>
<evidence type="ECO:0000313" key="17">
    <source>
        <dbReference type="EMBL" id="VYT77080.1"/>
    </source>
</evidence>
<comment type="similarity">
    <text evidence="4 14">Belongs to the isocitrate and isopropylmalate dehydrogenases family. LeuB type 1 subfamily.</text>
</comment>
<protein>
    <recommendedName>
        <fullName evidence="14">3-isopropylmalate dehydrogenase</fullName>
        <ecNumber evidence="14">1.1.1.85</ecNumber>
    </recommendedName>
    <alternativeName>
        <fullName evidence="14">3-IPM-DH</fullName>
    </alternativeName>
    <alternativeName>
        <fullName evidence="14">Beta-IPM dehydrogenase</fullName>
        <shortName evidence="14">IMDH</shortName>
    </alternativeName>
</protein>
<feature type="binding site" evidence="14">
    <location>
        <position position="249"/>
    </location>
    <ligand>
        <name>Mg(2+)</name>
        <dbReference type="ChEBI" id="CHEBI:18420"/>
    </ligand>
</feature>
<feature type="site" description="Important for catalysis" evidence="14">
    <location>
        <position position="193"/>
    </location>
</feature>
<feature type="site" description="Important for catalysis" evidence="14">
    <location>
        <position position="143"/>
    </location>
</feature>
<keyword evidence="9 14" id="KW-0460">Magnesium</keyword>
<comment type="catalytic activity">
    <reaction evidence="1 14 15">
        <text>(2R,3S)-3-isopropylmalate + NAD(+) = 4-methyl-2-oxopentanoate + CO2 + NADH</text>
        <dbReference type="Rhea" id="RHEA:32271"/>
        <dbReference type="ChEBI" id="CHEBI:16526"/>
        <dbReference type="ChEBI" id="CHEBI:17865"/>
        <dbReference type="ChEBI" id="CHEBI:35121"/>
        <dbReference type="ChEBI" id="CHEBI:57540"/>
        <dbReference type="ChEBI" id="CHEBI:57945"/>
        <dbReference type="EC" id="1.1.1.85"/>
    </reaction>
</comment>
<evidence type="ECO:0000256" key="6">
    <source>
        <dbReference type="ARBA" id="ARBA00022430"/>
    </source>
</evidence>
<dbReference type="PANTHER" id="PTHR42979:SF1">
    <property type="entry name" value="3-ISOPROPYLMALATE DEHYDROGENASE"/>
    <property type="match status" value="1"/>
</dbReference>
<dbReference type="RefSeq" id="WP_021840140.1">
    <property type="nucleotide sequence ID" value="NZ_CACRUX010000013.1"/>
</dbReference>
<feature type="binding site" evidence="14">
    <location>
        <position position="136"/>
    </location>
    <ligand>
        <name>substrate</name>
    </ligand>
</feature>
<feature type="binding site" evidence="14">
    <location>
        <position position="225"/>
    </location>
    <ligand>
        <name>substrate</name>
    </ligand>
</feature>
<reference evidence="17" key="1">
    <citation type="submission" date="2019-11" db="EMBL/GenBank/DDBJ databases">
        <authorList>
            <person name="Feng L."/>
        </authorList>
    </citation>
    <scope>NUCLEOTIDE SEQUENCE</scope>
    <source>
        <strain evidence="17">VrattiLFYP33</strain>
    </source>
</reference>
<keyword evidence="11 14" id="KW-0520">NAD</keyword>
<feature type="binding site" evidence="14">
    <location>
        <position position="98"/>
    </location>
    <ligand>
        <name>substrate</name>
    </ligand>
</feature>